<dbReference type="GO" id="GO:0003964">
    <property type="term" value="F:RNA-directed DNA polymerase activity"/>
    <property type="evidence" value="ECO:0007669"/>
    <property type="project" value="UniProtKB-KW"/>
</dbReference>
<dbReference type="Pfam" id="PF00078">
    <property type="entry name" value="RVT_1"/>
    <property type="match status" value="1"/>
</dbReference>
<dbReference type="EMBL" id="BGZK01000987">
    <property type="protein sequence ID" value="GBP67554.1"/>
    <property type="molecule type" value="Genomic_DNA"/>
</dbReference>
<dbReference type="AlphaFoldDB" id="A0A4C1XY05"/>
<name>A0A4C1XY05_EUMVA</name>
<evidence type="ECO:0000313" key="2">
    <source>
        <dbReference type="EMBL" id="GBP67554.1"/>
    </source>
</evidence>
<gene>
    <name evidence="2" type="primary">pol</name>
    <name evidence="2" type="ORF">EVAR_98607_1</name>
</gene>
<dbReference type="PANTHER" id="PTHR19446">
    <property type="entry name" value="REVERSE TRANSCRIPTASES"/>
    <property type="match status" value="1"/>
</dbReference>
<keyword evidence="2" id="KW-0548">Nucleotidyltransferase</keyword>
<dbReference type="SUPFAM" id="SSF56219">
    <property type="entry name" value="DNase I-like"/>
    <property type="match status" value="1"/>
</dbReference>
<proteinExistence type="predicted"/>
<dbReference type="Gene3D" id="3.60.10.10">
    <property type="entry name" value="Endonuclease/exonuclease/phosphatase"/>
    <property type="match status" value="1"/>
</dbReference>
<evidence type="ECO:0000313" key="3">
    <source>
        <dbReference type="Proteomes" id="UP000299102"/>
    </source>
</evidence>
<accession>A0A4C1XY05</accession>
<dbReference type="InterPro" id="IPR005135">
    <property type="entry name" value="Endo/exonuclease/phosphatase"/>
</dbReference>
<dbReference type="OrthoDB" id="10050074at2759"/>
<keyword evidence="2" id="KW-0808">Transferase</keyword>
<dbReference type="Pfam" id="PF14529">
    <property type="entry name" value="Exo_endo_phos_2"/>
    <property type="match status" value="1"/>
</dbReference>
<reference evidence="2 3" key="1">
    <citation type="journal article" date="2019" name="Commun. Biol.">
        <title>The bagworm genome reveals a unique fibroin gene that provides high tensile strength.</title>
        <authorList>
            <person name="Kono N."/>
            <person name="Nakamura H."/>
            <person name="Ohtoshi R."/>
            <person name="Tomita M."/>
            <person name="Numata K."/>
            <person name="Arakawa K."/>
        </authorList>
    </citation>
    <scope>NUCLEOTIDE SEQUENCE [LARGE SCALE GENOMIC DNA]</scope>
</reference>
<dbReference type="PROSITE" id="PS50878">
    <property type="entry name" value="RT_POL"/>
    <property type="match status" value="1"/>
</dbReference>
<keyword evidence="2" id="KW-0695">RNA-directed DNA polymerase</keyword>
<feature type="domain" description="Reverse transcriptase" evidence="1">
    <location>
        <begin position="468"/>
        <end position="724"/>
    </location>
</feature>
<keyword evidence="3" id="KW-1185">Reference proteome</keyword>
<dbReference type="Proteomes" id="UP000299102">
    <property type="component" value="Unassembled WGS sequence"/>
</dbReference>
<comment type="caution">
    <text evidence="2">The sequence shown here is derived from an EMBL/GenBank/DDBJ whole genome shotgun (WGS) entry which is preliminary data.</text>
</comment>
<evidence type="ECO:0000259" key="1">
    <source>
        <dbReference type="PROSITE" id="PS50878"/>
    </source>
</evidence>
<dbReference type="CDD" id="cd01650">
    <property type="entry name" value="RT_nLTR_like"/>
    <property type="match status" value="1"/>
</dbReference>
<dbReference type="InterPro" id="IPR000477">
    <property type="entry name" value="RT_dom"/>
</dbReference>
<dbReference type="InterPro" id="IPR036691">
    <property type="entry name" value="Endo/exonu/phosph_ase_sf"/>
</dbReference>
<sequence length="725" mass="80827">MANAPGCSAAISIGRHKPKSISIISFNARGLESNILELGKCATEYSADVILVQETFLKPNRPRACKLANYIQVRNDRLNAPKGGTAVYYKRKLYCCPVDTPPLINIEASACRLAMTGHGTLIIVSVYLPPHKPLLRSDIETVLALGDAVILFGDLNSKNTDWRTNTTNASGRMLATLAEDHELAIIAPLTPTYLPANVRHRPNILDLAVLKGVVLSLNSIETVHCLGSDHLPVLLKLGSSTGENPNIATKTIIDWKRVSTALEEVDTPNLNVIPDDIVSNNDIDTAIGALTKHIKSVVKRCQRKVPANSDRRGLPADVRELIRVKNAALRRASAYPTPEYRSRARALQREMKARVREVKNDNWSDLMEEITPTHKAYWAVAKALKSDVCVAMPALKKPDNDLAFDDQEKAESSLPPKDDLSSVSPDEVQKLIKELKPRKAPGLDGVNNKAIKCFSAPLVALLVAIFNACIQNCHFPEAWKEAVIIGIPKPGKPRDLPTSYRPISLLSGLGKLFEKVLKSRLSDHLLGKGLIINEQFGFRPNHSCPQQTLRLVEHISEGFKRKRKTVAVFFDVAKAFDKVWHAGLIYKLHQLQVPDRLVFIIQHYLTNRHFSFRHEKSISAKRLIRAGVPQGSTLSPLLYPAYTNDIPRPQTGVQLALFADDTALYLSGSNFRIITPRLQKAIDELTRWFQTWRIEINPEKSAAIFFNYSRIKKKEVVPYNSPTFR</sequence>
<protein>
    <submittedName>
        <fullName evidence="2">RNA-directed DNA polymerase from mobile element jockey</fullName>
    </submittedName>
</protein>
<organism evidence="2 3">
    <name type="scientific">Eumeta variegata</name>
    <name type="common">Bagworm moth</name>
    <name type="synonym">Eumeta japonica</name>
    <dbReference type="NCBI Taxonomy" id="151549"/>
    <lineage>
        <taxon>Eukaryota</taxon>
        <taxon>Metazoa</taxon>
        <taxon>Ecdysozoa</taxon>
        <taxon>Arthropoda</taxon>
        <taxon>Hexapoda</taxon>
        <taxon>Insecta</taxon>
        <taxon>Pterygota</taxon>
        <taxon>Neoptera</taxon>
        <taxon>Endopterygota</taxon>
        <taxon>Lepidoptera</taxon>
        <taxon>Glossata</taxon>
        <taxon>Ditrysia</taxon>
        <taxon>Tineoidea</taxon>
        <taxon>Psychidae</taxon>
        <taxon>Oiketicinae</taxon>
        <taxon>Eumeta</taxon>
    </lineage>
</organism>